<evidence type="ECO:0000313" key="4">
    <source>
        <dbReference type="Proteomes" id="UP000013569"/>
    </source>
</evidence>
<dbReference type="EMBL" id="AQPW01000011">
    <property type="protein sequence ID" value="EON32595.1"/>
    <property type="molecule type" value="Genomic_DNA"/>
</dbReference>
<dbReference type="Pfam" id="PF10712">
    <property type="entry name" value="NAD-GH"/>
    <property type="match status" value="2"/>
</dbReference>
<organism evidence="3 4">
    <name type="scientific">Gordonia terrae C-6</name>
    <dbReference type="NCBI Taxonomy" id="1316928"/>
    <lineage>
        <taxon>Bacteria</taxon>
        <taxon>Bacillati</taxon>
        <taxon>Actinomycetota</taxon>
        <taxon>Actinomycetes</taxon>
        <taxon>Mycobacteriales</taxon>
        <taxon>Gordoniaceae</taxon>
        <taxon>Gordonia</taxon>
    </lineage>
</organism>
<reference evidence="3 4" key="1">
    <citation type="journal article" date="2013" name="Genome Announc.">
        <title>Draft Genome Sequence of a Benzothiophene-Desulfurizing Bacterium, Gordona terrae Strain C-6.</title>
        <authorList>
            <person name="Wang W."/>
            <person name="Ma T."/>
            <person name="Ren Y."/>
            <person name="Li G."/>
        </authorList>
    </citation>
    <scope>NUCLEOTIDE SEQUENCE [LARGE SCALE GENOMIC DNA]</scope>
    <source>
        <strain evidence="3 4">C-6</strain>
    </source>
</reference>
<feature type="region of interest" description="Disordered" evidence="1">
    <location>
        <begin position="1"/>
        <end position="44"/>
    </location>
</feature>
<name>R7Y9B6_9ACTN</name>
<dbReference type="InterPro" id="IPR019651">
    <property type="entry name" value="Glutamate_DH_NAD-spec"/>
</dbReference>
<evidence type="ECO:0000256" key="1">
    <source>
        <dbReference type="SAM" id="MobiDB-lite"/>
    </source>
</evidence>
<sequence length="706" mass="74886">MTRRRPVRRRPGRVRRPARRAPHPFPGRCDDGRSPSPAPRRTHSSNGILRSLVLLGVSVVDDLGVDDVGIAVGAGSLTVGGLCRGVGVDRLAEGLRLLRQLLDRGLDRGGVGALQRFLRVGDGCLDLLLDLRRDLVLVLLEELLGLVDERLRLVAGLGLLAALAVLVGVGLRVLDHAVDLVLAQAGTVLDADGVLLAGALVLRGDVHDAVGVDVEGHLDLRDTLRCRGDAAELEAAQQLVVRGDLALTLIDLDLHRRLVVLGRGVGLRPLGRDRGVALDQLVHHAALGLDAEGERGDVEQQHVLDLTAEHTGLQCGADGDDLVRVDALVGLAATGQFLHQVGDGGHTGRTTDEHDMVDVADGDARILDDGLERRAGALQQIRGDLLELAARELLVEEQRVLVGVDGDVGQVDRGALRARELDLGLLGGLTQTLQGHLVLGQVDAVLALELLHEPVDDALIPVVTTEVVVTGGRADLDDAVADLEQRDVEGTATEVEDQDGLFLLALVEAVGQGGRGRLVDDAEHVEAGDLAGFLGGLTLGVVEVRGHRDDGVGDVLTQVRLGVALELHERARADLLRGVLLVVDLDGPVAFAHVALDGADGAVDVGDRLVLRGLTDQHLAVTRERDHRRCGPRAFGVGDDGGFAAFEHGDHRVGGTEVDSNSTRHVWLPPSLWVCTRVLVPRSRDRGDVVAKLCGTGLQCVRLMSY</sequence>
<dbReference type="AlphaFoldDB" id="R7Y9B6"/>
<feature type="transmembrane region" description="Helical" evidence="2">
    <location>
        <begin position="153"/>
        <end position="174"/>
    </location>
</feature>
<protein>
    <submittedName>
        <fullName evidence="3">NAD-specific glutamate dehydrogenase</fullName>
    </submittedName>
</protein>
<accession>R7Y9B6</accession>
<proteinExistence type="predicted"/>
<keyword evidence="2" id="KW-0812">Transmembrane</keyword>
<comment type="caution">
    <text evidence="3">The sequence shown here is derived from an EMBL/GenBank/DDBJ whole genome shotgun (WGS) entry which is preliminary data.</text>
</comment>
<evidence type="ECO:0000313" key="3">
    <source>
        <dbReference type="EMBL" id="EON32595.1"/>
    </source>
</evidence>
<gene>
    <name evidence="3" type="ORF">GTC6_11161</name>
</gene>
<dbReference type="Proteomes" id="UP000013569">
    <property type="component" value="Unassembled WGS sequence"/>
</dbReference>
<keyword evidence="2" id="KW-1133">Transmembrane helix</keyword>
<keyword evidence="2" id="KW-0472">Membrane</keyword>
<evidence type="ECO:0000256" key="2">
    <source>
        <dbReference type="SAM" id="Phobius"/>
    </source>
</evidence>
<feature type="compositionally biased region" description="Basic residues" evidence="1">
    <location>
        <begin position="1"/>
        <end position="22"/>
    </location>
</feature>